<reference evidence="1" key="1">
    <citation type="submission" date="2020-04" db="EMBL/GenBank/DDBJ databases">
        <authorList>
            <person name="Chiriac C."/>
            <person name="Salcher M."/>
            <person name="Ghai R."/>
            <person name="Kavagutti S V."/>
        </authorList>
    </citation>
    <scope>NUCLEOTIDE SEQUENCE</scope>
</reference>
<protein>
    <submittedName>
        <fullName evidence="1">Uncharacterized protein</fullName>
    </submittedName>
</protein>
<proteinExistence type="predicted"/>
<gene>
    <name evidence="1" type="ORF">UFOVP533_9</name>
</gene>
<name>A0A6J5MRB4_9CAUD</name>
<organism evidence="1">
    <name type="scientific">uncultured Caudovirales phage</name>
    <dbReference type="NCBI Taxonomy" id="2100421"/>
    <lineage>
        <taxon>Viruses</taxon>
        <taxon>Duplodnaviria</taxon>
        <taxon>Heunggongvirae</taxon>
        <taxon>Uroviricota</taxon>
        <taxon>Caudoviricetes</taxon>
        <taxon>Peduoviridae</taxon>
        <taxon>Maltschvirus</taxon>
        <taxon>Maltschvirus maltsch</taxon>
    </lineage>
</organism>
<evidence type="ECO:0000313" key="1">
    <source>
        <dbReference type="EMBL" id="CAB4148541.1"/>
    </source>
</evidence>
<dbReference type="EMBL" id="LR796501">
    <property type="protein sequence ID" value="CAB4148541.1"/>
    <property type="molecule type" value="Genomic_DNA"/>
</dbReference>
<sequence length="966" mass="107583">MMNEVILTLTDSNGNASTIDLYENEKMHLNYKFTDLTNFSSVGSYSQEFRIPASATNVDFFGAIFNVNFNGWFDFRKKVTATLTVNTIPIASGHIQVKKLYWQSGKLFEFEVVFFGEVPNLARLLNEKKLRDIESIVAGDLDYDLLHANVETPPNANTILTLCDKWNLTASNPLGQPVYSTVIGGQPTYKPLYVGHLTPAVKAYYLFDQILKDAGVQWASASLLDMLDNVYVPFVNGQYLSGENGMNNITSNVGLSTNVNNVTITASNNTISLYTNFTEYEDHGNNWSSGIYTVPYSAEYTFRVWINGQATRNNSNTDLSNTILTVLFELNGSGSISAEQVYFVPQTGTPTSTNIIADFLQTLTLQEGDVMRIKCSLSTVAIGTGALPSVDVDFYGNANIDYTGTGVELVSVSTQLYGNQPVYMSFNAPDMKQIDFITSIQKMFNLAFVPDRTLPNTLRIEPLVEYIGSGNTLDWTEKLDLSKDITYYPTTDLQKAKFTFTYTEDSDYYNSVYKDNGHIFGSYEVTENDFEVINEFATGEEKVELAFAPTPSRSVENTDVVVPRFINGEGQFVQPKPRILYYFADFFVNMYDEVSGDVVQTAVKCLNNYSTMNASVGDSDLNFAPEVPLHTIIAPPYDNLYNRWWRNYYRELYDGQARILEGMFALTLNDIFTFQWSDKIWIVDSWWRVLDIEGYVVGEQDMTKVKLIRILDIDNDCDILPITANLDQTINWETPNGDPAVVTEDCCRRFGYYWNSAKRNCFSVPNIGTRSFITSEAPTLAPTRFGAPVNFGASVSQPVRSISTDYVVTNFDRTILLTDLAADIDVYLPSAQATRGTIISIKLASDDYGATLHAYTGQKIESATTYTIKTSGSVVTLVSDGSNWKIDSENDNTITWTIDFMSSLTATVFAPYDLIINKIDNVKNSPVVTITDDGSPYTLGTNIAVGSAIAFTANTASVVNAIIERA</sequence>
<accession>A0A6J5MRB4</accession>